<dbReference type="Ensembl" id="ENSGMOT00000048198.1">
    <property type="protein sequence ID" value="ENSGMOP00000024520.1"/>
    <property type="gene ID" value="ENSGMOG00000029055.1"/>
</dbReference>
<name>A0A8C4ZZS0_GADMO</name>
<comment type="similarity">
    <text evidence="1">Belongs to the FAM154 family.</text>
</comment>
<accession>A0A8C4ZZS0</accession>
<evidence type="ECO:0000256" key="2">
    <source>
        <dbReference type="SAM" id="MobiDB-lite"/>
    </source>
</evidence>
<dbReference type="InterPro" id="IPR033336">
    <property type="entry name" value="SAXO1/2"/>
</dbReference>
<protein>
    <submittedName>
        <fullName evidence="3">Uncharacterized protein</fullName>
    </submittedName>
</protein>
<reference evidence="3" key="1">
    <citation type="submission" date="2025-08" db="UniProtKB">
        <authorList>
            <consortium name="Ensembl"/>
        </authorList>
    </citation>
    <scope>IDENTIFICATION</scope>
</reference>
<dbReference type="Pfam" id="PF05217">
    <property type="entry name" value="SAXO1-2"/>
    <property type="match status" value="1"/>
</dbReference>
<dbReference type="Proteomes" id="UP000694546">
    <property type="component" value="Chromosome 17"/>
</dbReference>
<reference evidence="3" key="2">
    <citation type="submission" date="2025-09" db="UniProtKB">
        <authorList>
            <consortium name="Ensembl"/>
        </authorList>
    </citation>
    <scope>IDENTIFICATION</scope>
</reference>
<dbReference type="PANTHER" id="PTHR31516">
    <property type="entry name" value="STABILIZER OF AXONEMAL MICROTUBULES 2"/>
    <property type="match status" value="1"/>
</dbReference>
<dbReference type="GO" id="GO:0008017">
    <property type="term" value="F:microtubule binding"/>
    <property type="evidence" value="ECO:0007669"/>
    <property type="project" value="InterPro"/>
</dbReference>
<feature type="region of interest" description="Disordered" evidence="2">
    <location>
        <begin position="175"/>
        <end position="269"/>
    </location>
</feature>
<proteinExistence type="inferred from homology"/>
<evidence type="ECO:0000313" key="4">
    <source>
        <dbReference type="Proteomes" id="UP000694546"/>
    </source>
</evidence>
<feature type="region of interest" description="Disordered" evidence="2">
    <location>
        <begin position="382"/>
        <end position="408"/>
    </location>
</feature>
<dbReference type="GO" id="GO:0036064">
    <property type="term" value="C:ciliary basal body"/>
    <property type="evidence" value="ECO:0007669"/>
    <property type="project" value="TreeGrafter"/>
</dbReference>
<dbReference type="GeneTree" id="ENSGT01030000236063"/>
<dbReference type="AlphaFoldDB" id="A0A8C4ZZS0"/>
<feature type="region of interest" description="Disordered" evidence="2">
    <location>
        <begin position="317"/>
        <end position="344"/>
    </location>
</feature>
<keyword evidence="4" id="KW-1185">Reference proteome</keyword>
<dbReference type="GO" id="GO:0005879">
    <property type="term" value="C:axonemal microtubule"/>
    <property type="evidence" value="ECO:0007669"/>
    <property type="project" value="TreeGrafter"/>
</dbReference>
<dbReference type="GO" id="GO:0036126">
    <property type="term" value="C:sperm flagellum"/>
    <property type="evidence" value="ECO:0007669"/>
    <property type="project" value="TreeGrafter"/>
</dbReference>
<dbReference type="PANTHER" id="PTHR31516:SF17">
    <property type="entry name" value="STABILIZER OF AXONEMAL MICROTUBULES 2"/>
    <property type="match status" value="1"/>
</dbReference>
<sequence length="467" mass="52309">MAFVGAIYPGRKCETRTRNRDQTCANIRYSLQHLSVLDNNPIERNCENTQGLRYDLNYRCACVCVCDCFRRHHCENTERPKPPVLLLPDSQGKVGLCSPSVQPSRNHRNEVQPTDEHTVRYTRSALWFVHRLTNDAIVLPTEDFQAWDSPARAHPLRPRDNLRVNRALFATATTNRDSFCPPGPPVAAREGCRPAPPPREAPPFDSTADHSSQYRPPTVRPRRPPARPACHPPGPPLTGVHTSHTDSRGQPSGTARSLEPAAAWGRSPASFASTTEFRDQYRAWPLPARLQPQTREHRAPEGDMAPLLSTTRAHFGEHRGLQRPPGARPGREASVRSSPVRSTMKEDFRAWTTVRRPPVAPPPQELEWPWGPFARTTTARASYTPKAAQRSLSCKPRPRPLNTGPPMEKASVYRASFTAPRGPLRDGAPPRGHGGVMDVRIRDRGHCSWRPLTPSLYLRTRRGAKVK</sequence>
<dbReference type="GO" id="GO:0005814">
    <property type="term" value="C:centriole"/>
    <property type="evidence" value="ECO:0007669"/>
    <property type="project" value="TreeGrafter"/>
</dbReference>
<evidence type="ECO:0000256" key="1">
    <source>
        <dbReference type="ARBA" id="ARBA00008738"/>
    </source>
</evidence>
<organism evidence="3 4">
    <name type="scientific">Gadus morhua</name>
    <name type="common">Atlantic cod</name>
    <dbReference type="NCBI Taxonomy" id="8049"/>
    <lineage>
        <taxon>Eukaryota</taxon>
        <taxon>Metazoa</taxon>
        <taxon>Chordata</taxon>
        <taxon>Craniata</taxon>
        <taxon>Vertebrata</taxon>
        <taxon>Euteleostomi</taxon>
        <taxon>Actinopterygii</taxon>
        <taxon>Neopterygii</taxon>
        <taxon>Teleostei</taxon>
        <taxon>Neoteleostei</taxon>
        <taxon>Acanthomorphata</taxon>
        <taxon>Zeiogadaria</taxon>
        <taxon>Gadariae</taxon>
        <taxon>Gadiformes</taxon>
        <taxon>Gadoidei</taxon>
        <taxon>Gadidae</taxon>
        <taxon>Gadus</taxon>
    </lineage>
</organism>
<evidence type="ECO:0000313" key="3">
    <source>
        <dbReference type="Ensembl" id="ENSGMOP00000024520.1"/>
    </source>
</evidence>
<feature type="compositionally biased region" description="Pro residues" evidence="2">
    <location>
        <begin position="226"/>
        <end position="236"/>
    </location>
</feature>